<gene>
    <name evidence="1" type="ORF">EV420DRAFT_1534815</name>
</gene>
<dbReference type="AlphaFoldDB" id="A0AA39KF71"/>
<dbReference type="GeneID" id="85356360"/>
<evidence type="ECO:0000313" key="2">
    <source>
        <dbReference type="Proteomes" id="UP001175211"/>
    </source>
</evidence>
<dbReference type="Proteomes" id="UP001175211">
    <property type="component" value="Unassembled WGS sequence"/>
</dbReference>
<dbReference type="EMBL" id="JAUEPS010000013">
    <property type="protein sequence ID" value="KAK0460057.1"/>
    <property type="molecule type" value="Genomic_DNA"/>
</dbReference>
<dbReference type="RefSeq" id="XP_060332183.1">
    <property type="nucleotide sequence ID" value="XM_060472812.1"/>
</dbReference>
<sequence>MLGRDEAQRLPIVIPQDAIEEAPDDFVWYEGPQGGGFIVPQQFRKYSNRPVNETPMGYLYYIVDKCSAYTKNIYNAFFAAIDVYFEGLMEYARNHYAEFIVPFGKKHRGKRLQQCRD</sequence>
<accession>A0AA39KF71</accession>
<reference evidence="1" key="1">
    <citation type="submission" date="2023-06" db="EMBL/GenBank/DDBJ databases">
        <authorList>
            <consortium name="Lawrence Berkeley National Laboratory"/>
            <person name="Ahrendt S."/>
            <person name="Sahu N."/>
            <person name="Indic B."/>
            <person name="Wong-Bajracharya J."/>
            <person name="Merenyi Z."/>
            <person name="Ke H.-M."/>
            <person name="Monk M."/>
            <person name="Kocsube S."/>
            <person name="Drula E."/>
            <person name="Lipzen A."/>
            <person name="Balint B."/>
            <person name="Henrissat B."/>
            <person name="Andreopoulos B."/>
            <person name="Martin F.M."/>
            <person name="Harder C.B."/>
            <person name="Rigling D."/>
            <person name="Ford K.L."/>
            <person name="Foster G.D."/>
            <person name="Pangilinan J."/>
            <person name="Papanicolaou A."/>
            <person name="Barry K."/>
            <person name="LaButti K."/>
            <person name="Viragh M."/>
            <person name="Koriabine M."/>
            <person name="Yan M."/>
            <person name="Riley R."/>
            <person name="Champramary S."/>
            <person name="Plett K.L."/>
            <person name="Tsai I.J."/>
            <person name="Slot J."/>
            <person name="Sipos G."/>
            <person name="Plett J."/>
            <person name="Nagy L.G."/>
            <person name="Grigoriev I.V."/>
        </authorList>
    </citation>
    <scope>NUCLEOTIDE SEQUENCE</scope>
    <source>
        <strain evidence="1">CCBAS 213</strain>
    </source>
</reference>
<organism evidence="1 2">
    <name type="scientific">Armillaria tabescens</name>
    <name type="common">Ringless honey mushroom</name>
    <name type="synonym">Agaricus tabescens</name>
    <dbReference type="NCBI Taxonomy" id="1929756"/>
    <lineage>
        <taxon>Eukaryota</taxon>
        <taxon>Fungi</taxon>
        <taxon>Dikarya</taxon>
        <taxon>Basidiomycota</taxon>
        <taxon>Agaricomycotina</taxon>
        <taxon>Agaricomycetes</taxon>
        <taxon>Agaricomycetidae</taxon>
        <taxon>Agaricales</taxon>
        <taxon>Marasmiineae</taxon>
        <taxon>Physalacriaceae</taxon>
        <taxon>Desarmillaria</taxon>
    </lineage>
</organism>
<evidence type="ECO:0000313" key="1">
    <source>
        <dbReference type="EMBL" id="KAK0460057.1"/>
    </source>
</evidence>
<protein>
    <submittedName>
        <fullName evidence="1">Uncharacterized protein</fullName>
    </submittedName>
</protein>
<comment type="caution">
    <text evidence="1">The sequence shown here is derived from an EMBL/GenBank/DDBJ whole genome shotgun (WGS) entry which is preliminary data.</text>
</comment>
<proteinExistence type="predicted"/>
<feature type="non-terminal residue" evidence="1">
    <location>
        <position position="1"/>
    </location>
</feature>
<name>A0AA39KF71_ARMTA</name>
<keyword evidence="2" id="KW-1185">Reference proteome</keyword>